<dbReference type="SUPFAM" id="SSF50630">
    <property type="entry name" value="Acid proteases"/>
    <property type="match status" value="1"/>
</dbReference>
<dbReference type="PANTHER" id="PTHR47966">
    <property type="entry name" value="BETA-SITE APP-CLEAVING ENZYME, ISOFORM A-RELATED"/>
    <property type="match status" value="1"/>
</dbReference>
<dbReference type="InterPro" id="IPR021109">
    <property type="entry name" value="Peptidase_aspartic_dom_sf"/>
</dbReference>
<organism evidence="13 14">
    <name type="scientific">Cryptococcus deneoformans (strain JEC21 / ATCC MYA-565)</name>
    <name type="common">Cryptococcus neoformans var. neoformans serotype D</name>
    <dbReference type="NCBI Taxonomy" id="214684"/>
    <lineage>
        <taxon>Eukaryota</taxon>
        <taxon>Fungi</taxon>
        <taxon>Dikarya</taxon>
        <taxon>Basidiomycota</taxon>
        <taxon>Agaricomycotina</taxon>
        <taxon>Tremellomycetes</taxon>
        <taxon>Tremellales</taxon>
        <taxon>Cryptococcaceae</taxon>
        <taxon>Cryptococcus</taxon>
        <taxon>Cryptococcus neoformans species complex</taxon>
    </lineage>
</organism>
<keyword evidence="14" id="KW-1185">Reference proteome</keyword>
<keyword evidence="11" id="KW-0732">Signal</keyword>
<sequence length="523" mass="56212">MRSFSPTLLFLLLSLISHFVVAVPIATSVTQHRLKLRKLPVARDDEHPVVAFERHYDAATRRLHHYQRLSPPEITYLKGLTKEKRQTIERDTMLRNRTWTPRLLRKKRSNQSSKRAYWREGDNEPSGISVPLPKFHLLAINSTGTAAAAATRTVTASGSNANGFSQAAADTDIVLTNSTSALVQGGSPAIIDANDIGYLCEIQIGTPPQSFLMLMDTGSADTWVPSTECLPQNCGNHLSLGANTSSTFQASNRTFQVTYGSGAVSGIIGADTVTVAGMTLENYSMGATLQESVQFGDDNIPFDGLMGLAMNQLSHQGVPTLVDSLQSAGLIQNAILGIALGRYADGENDGELVFGQADASKFDPSTTQTLPVTSDDGFWQVTMSAVTIDGQDAVINRQAILDTGTTLMMAPNDDAMAFHELINGSASIGSGMFSIPCTIEQVVTMTFGNVAFQIDVRDLIFQPITDDLRGNCVSSLSAGTIKNGDTWLLGDSFLKNVYMTTNVDDKTVQLSARTNAPGSSSLE</sequence>
<dbReference type="KEGG" id="cne:CNC04480"/>
<dbReference type="Proteomes" id="UP000002149">
    <property type="component" value="Chromosome 3"/>
</dbReference>
<dbReference type="InterPro" id="IPR034164">
    <property type="entry name" value="Pepsin-like_dom"/>
</dbReference>
<dbReference type="InParanoid" id="Q5KK27"/>
<feature type="chain" id="PRO_5006744952" evidence="11">
    <location>
        <begin position="23"/>
        <end position="523"/>
    </location>
</feature>
<gene>
    <name evidence="13" type="ordered locus">CNC04480</name>
</gene>
<evidence type="ECO:0000259" key="12">
    <source>
        <dbReference type="PROSITE" id="PS51767"/>
    </source>
</evidence>
<evidence type="ECO:0000256" key="4">
    <source>
        <dbReference type="ARBA" id="ARBA00022670"/>
    </source>
</evidence>
<dbReference type="AlphaFoldDB" id="Q5KK27"/>
<dbReference type="FunFam" id="2.40.70.10:FF:000060">
    <property type="entry name" value="Aspartic-type endopeptidase ctsD"/>
    <property type="match status" value="1"/>
</dbReference>
<dbReference type="EMBL" id="AE017343">
    <property type="protein sequence ID" value="AAW42391.2"/>
    <property type="molecule type" value="Genomic_DNA"/>
</dbReference>
<evidence type="ECO:0000256" key="9">
    <source>
        <dbReference type="PIRSR" id="PIRSR601461-1"/>
    </source>
</evidence>
<feature type="active site" evidence="9">
    <location>
        <position position="402"/>
    </location>
</feature>
<dbReference type="Pfam" id="PF00026">
    <property type="entry name" value="Asp"/>
    <property type="match status" value="1"/>
</dbReference>
<keyword evidence="6" id="KW-0472">Membrane</keyword>
<evidence type="ECO:0000256" key="5">
    <source>
        <dbReference type="ARBA" id="ARBA00022801"/>
    </source>
</evidence>
<dbReference type="GO" id="GO:0004190">
    <property type="term" value="F:aspartic-type endopeptidase activity"/>
    <property type="evidence" value="ECO:0000318"/>
    <property type="project" value="GO_Central"/>
</dbReference>
<evidence type="ECO:0000256" key="6">
    <source>
        <dbReference type="ARBA" id="ARBA00023136"/>
    </source>
</evidence>
<evidence type="ECO:0000256" key="8">
    <source>
        <dbReference type="ARBA" id="ARBA00023288"/>
    </source>
</evidence>
<proteinExistence type="inferred from homology"/>
<reference evidence="13 14" key="1">
    <citation type="journal article" date="2005" name="Science">
        <title>The genome of the basidiomycetous yeast and human pathogen Cryptococcus neoformans.</title>
        <authorList>
            <person name="Loftus B.J."/>
            <person name="Fung E."/>
            <person name="Roncaglia P."/>
            <person name="Rowley D."/>
            <person name="Amedeo P."/>
            <person name="Bruno D."/>
            <person name="Vamathevan J."/>
            <person name="Miranda M."/>
            <person name="Anderson I.J."/>
            <person name="Fraser J.A."/>
            <person name="Allen J.E."/>
            <person name="Bosdet I.E."/>
            <person name="Brent M.R."/>
            <person name="Chiu R."/>
            <person name="Doering T.L."/>
            <person name="Donlin M.J."/>
            <person name="D'Souza C.A."/>
            <person name="Fox D.S."/>
            <person name="Grinberg V."/>
            <person name="Fu J."/>
            <person name="Fukushima M."/>
            <person name="Haas B.J."/>
            <person name="Huang J.C."/>
            <person name="Janbon G."/>
            <person name="Jones S.J."/>
            <person name="Koo H.L."/>
            <person name="Krzywinski M.I."/>
            <person name="Kwon-Chung J.K."/>
            <person name="Lengeler K.B."/>
            <person name="Maiti R."/>
            <person name="Marra M.A."/>
            <person name="Marra R.E."/>
            <person name="Mathewson C.A."/>
            <person name="Mitchell T.G."/>
            <person name="Pertea M."/>
            <person name="Riggs F.R."/>
            <person name="Salzberg S.L."/>
            <person name="Schein J.E."/>
            <person name="Shvartsbeyn A."/>
            <person name="Shin H."/>
            <person name="Shumway M."/>
            <person name="Specht C.A."/>
            <person name="Suh B.B."/>
            <person name="Tenney A."/>
            <person name="Utterback T.R."/>
            <person name="Wickes B.L."/>
            <person name="Wortman J.R."/>
            <person name="Wye N.H."/>
            <person name="Kronstad J.W."/>
            <person name="Lodge J.K."/>
            <person name="Heitman J."/>
            <person name="Davis R.W."/>
            <person name="Fraser C.M."/>
            <person name="Hyman R.W."/>
        </authorList>
    </citation>
    <scope>NUCLEOTIDE SEQUENCE [LARGE SCALE GENOMIC DNA]</scope>
    <source>
        <strain evidence="14">JEC21 / ATCC MYA-565</strain>
    </source>
</reference>
<feature type="signal peptide" evidence="11">
    <location>
        <begin position="1"/>
        <end position="22"/>
    </location>
</feature>
<evidence type="ECO:0000313" key="14">
    <source>
        <dbReference type="Proteomes" id="UP000002149"/>
    </source>
</evidence>
<name>Q5KK27_CRYD1</name>
<dbReference type="OrthoDB" id="2747330at2759"/>
<dbReference type="FunCoup" id="Q5KK27">
    <property type="interactions" value="37"/>
</dbReference>
<keyword evidence="5" id="KW-0378">Hydrolase</keyword>
<dbReference type="PANTHER" id="PTHR47966:SF75">
    <property type="entry name" value="ENDOPEPTIDASE (CTSD), PUTATIVE (AFU_ORTHOLOGUE AFUA_4G07040)-RELATED"/>
    <property type="match status" value="1"/>
</dbReference>
<dbReference type="InterPro" id="IPR033121">
    <property type="entry name" value="PEPTIDASE_A1"/>
</dbReference>
<evidence type="ECO:0000256" key="10">
    <source>
        <dbReference type="PIRSR" id="PIRSR601461-2"/>
    </source>
</evidence>
<dbReference type="PROSITE" id="PS51767">
    <property type="entry name" value="PEPTIDASE_A1"/>
    <property type="match status" value="1"/>
</dbReference>
<dbReference type="eggNOG" id="KOG1339">
    <property type="taxonomic scope" value="Eukaryota"/>
</dbReference>
<feature type="disulfide bond" evidence="10">
    <location>
        <begin position="229"/>
        <end position="234"/>
    </location>
</feature>
<dbReference type="Gene3D" id="2.40.70.10">
    <property type="entry name" value="Acid Proteases"/>
    <property type="match status" value="2"/>
</dbReference>
<evidence type="ECO:0000256" key="1">
    <source>
        <dbReference type="ARBA" id="ARBA00004236"/>
    </source>
</evidence>
<evidence type="ECO:0000256" key="2">
    <source>
        <dbReference type="ARBA" id="ARBA00007447"/>
    </source>
</evidence>
<dbReference type="PaxDb" id="214684-Q5KK27"/>
<evidence type="ECO:0000256" key="11">
    <source>
        <dbReference type="SAM" id="SignalP"/>
    </source>
</evidence>
<keyword evidence="3" id="KW-1003">Cell membrane</keyword>
<keyword evidence="10" id="KW-1015">Disulfide bond</keyword>
<dbReference type="HOGENOM" id="CLU_013253_1_1_1"/>
<dbReference type="GeneID" id="3256350"/>
<accession>Q5KK27</accession>
<dbReference type="GO" id="GO:0005886">
    <property type="term" value="C:plasma membrane"/>
    <property type="evidence" value="ECO:0007669"/>
    <property type="project" value="UniProtKB-SubCell"/>
</dbReference>
<dbReference type="MEROPS" id="A01.013"/>
<comment type="similarity">
    <text evidence="2">Belongs to the peptidase A1 family.</text>
</comment>
<dbReference type="CDD" id="cd05471">
    <property type="entry name" value="pepsin_like"/>
    <property type="match status" value="1"/>
</dbReference>
<feature type="active site" evidence="9">
    <location>
        <position position="216"/>
    </location>
</feature>
<evidence type="ECO:0000256" key="7">
    <source>
        <dbReference type="ARBA" id="ARBA00023180"/>
    </source>
</evidence>
<keyword evidence="8" id="KW-0449">Lipoprotein</keyword>
<dbReference type="InterPro" id="IPR001461">
    <property type="entry name" value="Aspartic_peptidase_A1"/>
</dbReference>
<feature type="domain" description="Peptidase A1" evidence="12">
    <location>
        <begin position="198"/>
        <end position="511"/>
    </location>
</feature>
<dbReference type="VEuPathDB" id="FungiDB:CNC04480"/>
<dbReference type="FunFam" id="2.40.70.10:FF:000008">
    <property type="entry name" value="Cathepsin D"/>
    <property type="match status" value="1"/>
</dbReference>
<keyword evidence="4" id="KW-0645">Protease</keyword>
<dbReference type="GO" id="GO:0006508">
    <property type="term" value="P:proteolysis"/>
    <property type="evidence" value="ECO:0000318"/>
    <property type="project" value="GO_Central"/>
</dbReference>
<evidence type="ECO:0000256" key="3">
    <source>
        <dbReference type="ARBA" id="ARBA00022475"/>
    </source>
</evidence>
<dbReference type="PRINTS" id="PR00792">
    <property type="entry name" value="PEPSIN"/>
</dbReference>
<dbReference type="RefSeq" id="XP_024512450.1">
    <property type="nucleotide sequence ID" value="XM_024656818.1"/>
</dbReference>
<protein>
    <submittedName>
        <fullName evidence="13">Endopeptidase, putative</fullName>
    </submittedName>
</protein>
<keyword evidence="7" id="KW-0325">Glycoprotein</keyword>
<evidence type="ECO:0000313" key="13">
    <source>
        <dbReference type="EMBL" id="AAW42391.2"/>
    </source>
</evidence>
<comment type="subcellular location">
    <subcellularLocation>
        <location evidence="1">Cell membrane</location>
    </subcellularLocation>
</comment>